<dbReference type="AlphaFoldDB" id="A0A5C5G6M6"/>
<keyword evidence="1" id="KW-0175">Coiled coil</keyword>
<dbReference type="SUPFAM" id="SSF103657">
    <property type="entry name" value="BAR/IMD domain-like"/>
    <property type="match status" value="1"/>
</dbReference>
<keyword evidence="4" id="KW-1185">Reference proteome</keyword>
<feature type="compositionally biased region" description="Low complexity" evidence="2">
    <location>
        <begin position="430"/>
        <end position="451"/>
    </location>
</feature>
<dbReference type="GO" id="GO:0000329">
    <property type="term" value="C:fungal-type vacuole membrane"/>
    <property type="evidence" value="ECO:0007669"/>
    <property type="project" value="InterPro"/>
</dbReference>
<dbReference type="STRING" id="5288.A0A5C5G6M6"/>
<organism evidence="3 4">
    <name type="scientific">Rhodotorula diobovata</name>
    <dbReference type="NCBI Taxonomy" id="5288"/>
    <lineage>
        <taxon>Eukaryota</taxon>
        <taxon>Fungi</taxon>
        <taxon>Dikarya</taxon>
        <taxon>Basidiomycota</taxon>
        <taxon>Pucciniomycotina</taxon>
        <taxon>Microbotryomycetes</taxon>
        <taxon>Sporidiobolales</taxon>
        <taxon>Sporidiobolaceae</taxon>
        <taxon>Rhodotorula</taxon>
    </lineage>
</organism>
<dbReference type="Proteomes" id="UP000311382">
    <property type="component" value="Unassembled WGS sequence"/>
</dbReference>
<sequence length="515" mass="54258">MAPSIRSFRGSRPPNSYKDPQLSPTLSATSIGTSASQLRADFGDEGGPKVIVTRADLRESVAAYEGLLSTSKAYRNALIALSSASTALAGAMGECARVKGAGEAGEGLLAASGLHYMVANSGQVLSDTLYRSFEVPLMTAYDSYVADIAARHAEYEALLKDKTTKIRETEAENMRQGKKRNRNLDQFRQALAKLTEQVAEVEVCKKSYYSEVLTGETEMWSMIGGKVALLVRSTMDLADRLASKATTDPVIESMLNEHPDPFDSYRLDRDEQREVLTVLPPMNLGTGPLSAAMSKSNSAAEALVKGARQNDEAATTKLPTPRQLAKAPVSVSDVLGLNGPDDDHYSAPQRSEQAQTAPTQDDAASSRSSPSSPLHSRRASQDPPQAPAPATSSSAASSPGLIATDSSALPTSSSMATANPFDAPSLTTESAPFLTSLASSSSSAATAVSGSKPPVTSPRKHGRRRLSRVSEANDPPPDPMAGDWSAPVFGRSLSPGMNGGSGYDSGEEDLNGWRG</sequence>
<evidence type="ECO:0000313" key="3">
    <source>
        <dbReference type="EMBL" id="TNY24738.1"/>
    </source>
</evidence>
<evidence type="ECO:0000256" key="1">
    <source>
        <dbReference type="SAM" id="Coils"/>
    </source>
</evidence>
<dbReference type="InterPro" id="IPR027267">
    <property type="entry name" value="AH/BAR_dom_sf"/>
</dbReference>
<dbReference type="PANTHER" id="PTHR38407:SF1">
    <property type="entry name" value="PROTEIN IVY1"/>
    <property type="match status" value="1"/>
</dbReference>
<accession>A0A5C5G6M6</accession>
<dbReference type="OrthoDB" id="5594612at2759"/>
<dbReference type="EMBL" id="SOZI01000001">
    <property type="protein sequence ID" value="TNY24738.1"/>
    <property type="molecule type" value="Genomic_DNA"/>
</dbReference>
<feature type="compositionally biased region" description="Acidic residues" evidence="2">
    <location>
        <begin position="505"/>
        <end position="515"/>
    </location>
</feature>
<feature type="compositionally biased region" description="Low complexity" evidence="2">
    <location>
        <begin position="388"/>
        <end position="399"/>
    </location>
</feature>
<dbReference type="InterPro" id="IPR037470">
    <property type="entry name" value="IVY1"/>
</dbReference>
<protein>
    <recommendedName>
        <fullName evidence="5">IMD domain-containing protein</fullName>
    </recommendedName>
</protein>
<dbReference type="Gene3D" id="1.20.1270.60">
    <property type="entry name" value="Arfaptin homology (AH) domain/BAR domain"/>
    <property type="match status" value="1"/>
</dbReference>
<feature type="coiled-coil region" evidence="1">
    <location>
        <begin position="152"/>
        <end position="204"/>
    </location>
</feature>
<proteinExistence type="predicted"/>
<feature type="compositionally biased region" description="Basic residues" evidence="2">
    <location>
        <begin position="458"/>
        <end position="467"/>
    </location>
</feature>
<feature type="compositionally biased region" description="Low complexity" evidence="2">
    <location>
        <begin position="353"/>
        <end position="374"/>
    </location>
</feature>
<evidence type="ECO:0000256" key="2">
    <source>
        <dbReference type="SAM" id="MobiDB-lite"/>
    </source>
</evidence>
<evidence type="ECO:0008006" key="5">
    <source>
        <dbReference type="Google" id="ProtNLM"/>
    </source>
</evidence>
<name>A0A5C5G6M6_9BASI</name>
<reference evidence="3 4" key="1">
    <citation type="submission" date="2019-03" db="EMBL/GenBank/DDBJ databases">
        <title>Rhodosporidium diobovatum UCD-FST 08-225 genome sequencing, assembly, and annotation.</title>
        <authorList>
            <person name="Fakankun I.U."/>
            <person name="Fristensky B."/>
            <person name="Levin D.B."/>
        </authorList>
    </citation>
    <scope>NUCLEOTIDE SEQUENCE [LARGE SCALE GENOMIC DNA]</scope>
    <source>
        <strain evidence="3 4">UCD-FST 08-225</strain>
    </source>
</reference>
<dbReference type="PANTHER" id="PTHR38407">
    <property type="entry name" value="PROTEIN IVY1"/>
    <property type="match status" value="1"/>
</dbReference>
<feature type="region of interest" description="Disordered" evidence="2">
    <location>
        <begin position="300"/>
        <end position="515"/>
    </location>
</feature>
<feature type="region of interest" description="Disordered" evidence="2">
    <location>
        <begin position="1"/>
        <end position="28"/>
    </location>
</feature>
<evidence type="ECO:0000313" key="4">
    <source>
        <dbReference type="Proteomes" id="UP000311382"/>
    </source>
</evidence>
<comment type="caution">
    <text evidence="3">The sequence shown here is derived from an EMBL/GenBank/DDBJ whole genome shotgun (WGS) entry which is preliminary data.</text>
</comment>
<dbReference type="GO" id="GO:0005543">
    <property type="term" value="F:phospholipid binding"/>
    <property type="evidence" value="ECO:0007669"/>
    <property type="project" value="InterPro"/>
</dbReference>
<feature type="compositionally biased region" description="Polar residues" evidence="2">
    <location>
        <begin position="404"/>
        <end position="417"/>
    </location>
</feature>
<dbReference type="GO" id="GO:0042144">
    <property type="term" value="P:vacuole fusion, non-autophagic"/>
    <property type="evidence" value="ECO:0007669"/>
    <property type="project" value="InterPro"/>
</dbReference>
<gene>
    <name evidence="3" type="ORF">DMC30DRAFT_386198</name>
</gene>